<feature type="region of interest" description="Disordered" evidence="5">
    <location>
        <begin position="1"/>
        <end position="58"/>
    </location>
</feature>
<keyword evidence="8" id="KW-1185">Reference proteome</keyword>
<dbReference type="PANTHER" id="PTHR23349">
    <property type="entry name" value="BASIC HELIX-LOOP-HELIX TRANSCRIPTION FACTOR, TWIST"/>
    <property type="match status" value="1"/>
</dbReference>
<dbReference type="EMBL" id="CATQJL010000316">
    <property type="protein sequence ID" value="CAJ0606625.1"/>
    <property type="molecule type" value="Genomic_DNA"/>
</dbReference>
<keyword evidence="3" id="KW-0238">DNA-binding</keyword>
<comment type="caution">
    <text evidence="7">The sequence shown here is derived from an EMBL/GenBank/DDBJ whole genome shotgun (WGS) entry which is preliminary data.</text>
</comment>
<dbReference type="PANTHER" id="PTHR23349:SF111">
    <property type="entry name" value="BHLH DOMAIN-CONTAINING PROTEIN"/>
    <property type="match status" value="1"/>
</dbReference>
<keyword evidence="2" id="KW-0524">Neurogenesis</keyword>
<dbReference type="PROSITE" id="PS50888">
    <property type="entry name" value="BHLH"/>
    <property type="match status" value="1"/>
</dbReference>
<dbReference type="AlphaFoldDB" id="A0AA36H9G3"/>
<dbReference type="Pfam" id="PF00010">
    <property type="entry name" value="HLH"/>
    <property type="match status" value="1"/>
</dbReference>
<accession>A0AA36H9G3</accession>
<evidence type="ECO:0000313" key="7">
    <source>
        <dbReference type="EMBL" id="CAJ0606625.1"/>
    </source>
</evidence>
<dbReference type="GO" id="GO:0005634">
    <property type="term" value="C:nucleus"/>
    <property type="evidence" value="ECO:0007669"/>
    <property type="project" value="UniProtKB-SubCell"/>
</dbReference>
<gene>
    <name evidence="7" type="ORF">CYNAS_LOCUS18608</name>
</gene>
<feature type="compositionally biased region" description="Polar residues" evidence="5">
    <location>
        <begin position="25"/>
        <end position="47"/>
    </location>
</feature>
<reference evidence="7" key="1">
    <citation type="submission" date="2023-07" db="EMBL/GenBank/DDBJ databases">
        <authorList>
            <consortium name="CYATHOMIX"/>
        </authorList>
    </citation>
    <scope>NUCLEOTIDE SEQUENCE</scope>
    <source>
        <strain evidence="7">N/A</strain>
    </source>
</reference>
<dbReference type="SMART" id="SM00353">
    <property type="entry name" value="HLH"/>
    <property type="match status" value="1"/>
</dbReference>
<organism evidence="7 8">
    <name type="scientific">Cylicocyclus nassatus</name>
    <name type="common">Nematode worm</name>
    <dbReference type="NCBI Taxonomy" id="53992"/>
    <lineage>
        <taxon>Eukaryota</taxon>
        <taxon>Metazoa</taxon>
        <taxon>Ecdysozoa</taxon>
        <taxon>Nematoda</taxon>
        <taxon>Chromadorea</taxon>
        <taxon>Rhabditida</taxon>
        <taxon>Rhabditina</taxon>
        <taxon>Rhabditomorpha</taxon>
        <taxon>Strongyloidea</taxon>
        <taxon>Strongylidae</taxon>
        <taxon>Cylicocyclus</taxon>
    </lineage>
</organism>
<dbReference type="InterPro" id="IPR050283">
    <property type="entry name" value="E-box_TF_Regulators"/>
</dbReference>
<feature type="compositionally biased region" description="Basic and acidic residues" evidence="5">
    <location>
        <begin position="48"/>
        <end position="58"/>
    </location>
</feature>
<dbReference type="CDD" id="cd11418">
    <property type="entry name" value="bHLH_TS_ASCL"/>
    <property type="match status" value="1"/>
</dbReference>
<dbReference type="GO" id="GO:0007399">
    <property type="term" value="P:nervous system development"/>
    <property type="evidence" value="ECO:0007669"/>
    <property type="project" value="UniProtKB-KW"/>
</dbReference>
<dbReference type="FunFam" id="4.10.280.10:FF:000029">
    <property type="entry name" value="Achaete-scute family bHLH transcription factor 1"/>
    <property type="match status" value="1"/>
</dbReference>
<dbReference type="Gene3D" id="4.10.280.10">
    <property type="entry name" value="Helix-loop-helix DNA-binding domain"/>
    <property type="match status" value="1"/>
</dbReference>
<sequence>MPKIAPPTSGRRSCGVGGADAVPRTRQTVVVAPTSSAMSSQVRGSRPNQERRNARERSRVHQVNHGFDLLRTRVPKAGINKKLSKADTLREAVRYIQYLQSLLLTDGGMNQTECMTQMAQPCSVNQSIYQQSEMEFDVYFPSNASSIASQQTSPTNSVYAPPQLPPYNHVTVADMQTQEVTVVKVNEGVDWCVCDQRTDEPIVSSSATVAAFSQHSVALVM</sequence>
<proteinExistence type="predicted"/>
<evidence type="ECO:0000256" key="2">
    <source>
        <dbReference type="ARBA" id="ARBA00022902"/>
    </source>
</evidence>
<dbReference type="GO" id="GO:0040008">
    <property type="term" value="P:regulation of growth"/>
    <property type="evidence" value="ECO:0007669"/>
    <property type="project" value="UniProtKB-ARBA"/>
</dbReference>
<dbReference type="Proteomes" id="UP001176961">
    <property type="component" value="Unassembled WGS sequence"/>
</dbReference>
<evidence type="ECO:0000256" key="5">
    <source>
        <dbReference type="SAM" id="MobiDB-lite"/>
    </source>
</evidence>
<evidence type="ECO:0000256" key="3">
    <source>
        <dbReference type="ARBA" id="ARBA00023125"/>
    </source>
</evidence>
<comment type="subcellular location">
    <subcellularLocation>
        <location evidence="1">Nucleus</location>
    </subcellularLocation>
</comment>
<evidence type="ECO:0000313" key="8">
    <source>
        <dbReference type="Proteomes" id="UP001176961"/>
    </source>
</evidence>
<dbReference type="InterPro" id="IPR036638">
    <property type="entry name" value="HLH_DNA-bd_sf"/>
</dbReference>
<dbReference type="InterPro" id="IPR011598">
    <property type="entry name" value="bHLH_dom"/>
</dbReference>
<dbReference type="SUPFAM" id="SSF47459">
    <property type="entry name" value="HLH, helix-loop-helix DNA-binding domain"/>
    <property type="match status" value="1"/>
</dbReference>
<evidence type="ECO:0000256" key="1">
    <source>
        <dbReference type="ARBA" id="ARBA00004123"/>
    </source>
</evidence>
<protein>
    <recommendedName>
        <fullName evidence="6">BHLH domain-containing protein</fullName>
    </recommendedName>
</protein>
<evidence type="ECO:0000256" key="4">
    <source>
        <dbReference type="ARBA" id="ARBA00023242"/>
    </source>
</evidence>
<dbReference type="GO" id="GO:0046983">
    <property type="term" value="F:protein dimerization activity"/>
    <property type="evidence" value="ECO:0007669"/>
    <property type="project" value="InterPro"/>
</dbReference>
<feature type="domain" description="BHLH" evidence="6">
    <location>
        <begin position="47"/>
        <end position="99"/>
    </location>
</feature>
<keyword evidence="4" id="KW-0539">Nucleus</keyword>
<dbReference type="GO" id="GO:0000977">
    <property type="term" value="F:RNA polymerase II transcription regulatory region sequence-specific DNA binding"/>
    <property type="evidence" value="ECO:0007669"/>
    <property type="project" value="TreeGrafter"/>
</dbReference>
<name>A0AA36H9G3_CYLNA</name>
<evidence type="ECO:0000259" key="6">
    <source>
        <dbReference type="PROSITE" id="PS50888"/>
    </source>
</evidence>
<dbReference type="GO" id="GO:0000981">
    <property type="term" value="F:DNA-binding transcription factor activity, RNA polymerase II-specific"/>
    <property type="evidence" value="ECO:0007669"/>
    <property type="project" value="TreeGrafter"/>
</dbReference>